<dbReference type="RefSeq" id="WP_190315564.1">
    <property type="nucleotide sequence ID" value="NZ_JACNYL010000006.1"/>
</dbReference>
<name>A0ABR7XXL9_9SPHI</name>
<organism evidence="1 2">
    <name type="scientific">Sphingobacterium chuzhouense</name>
    <dbReference type="NCBI Taxonomy" id="1742264"/>
    <lineage>
        <taxon>Bacteria</taxon>
        <taxon>Pseudomonadati</taxon>
        <taxon>Bacteroidota</taxon>
        <taxon>Sphingobacteriia</taxon>
        <taxon>Sphingobacteriales</taxon>
        <taxon>Sphingobacteriaceae</taxon>
        <taxon>Sphingobacterium</taxon>
    </lineage>
</organism>
<comment type="caution">
    <text evidence="1">The sequence shown here is derived from an EMBL/GenBank/DDBJ whole genome shotgun (WGS) entry which is preliminary data.</text>
</comment>
<evidence type="ECO:0000313" key="2">
    <source>
        <dbReference type="Proteomes" id="UP000651112"/>
    </source>
</evidence>
<dbReference type="Proteomes" id="UP000651112">
    <property type="component" value="Unassembled WGS sequence"/>
</dbReference>
<dbReference type="InterPro" id="IPR008964">
    <property type="entry name" value="Invasin/intimin_cell_adhesion"/>
</dbReference>
<evidence type="ECO:0000313" key="1">
    <source>
        <dbReference type="EMBL" id="MBD1423790.1"/>
    </source>
</evidence>
<dbReference type="PROSITE" id="PS51257">
    <property type="entry name" value="PROKAR_LIPOPROTEIN"/>
    <property type="match status" value="1"/>
</dbReference>
<dbReference type="EMBL" id="JACNYL010000006">
    <property type="protein sequence ID" value="MBD1423790.1"/>
    <property type="molecule type" value="Genomic_DNA"/>
</dbReference>
<reference evidence="1 2" key="1">
    <citation type="submission" date="2020-08" db="EMBL/GenBank/DDBJ databases">
        <title>Sphingobacterium sp. DN00404 isolated from aquaculture water.</title>
        <authorList>
            <person name="Zhang M."/>
        </authorList>
    </citation>
    <scope>NUCLEOTIDE SEQUENCE [LARGE SCALE GENOMIC DNA]</scope>
    <source>
        <strain evidence="1 2">KCTC 42746</strain>
    </source>
</reference>
<dbReference type="Gene3D" id="2.60.40.1080">
    <property type="match status" value="1"/>
</dbReference>
<protein>
    <recommendedName>
        <fullName evidence="3">Bacterial Ig-like domain (Group 2)</fullName>
    </recommendedName>
</protein>
<gene>
    <name evidence="1" type="ORF">H8B21_19685</name>
</gene>
<keyword evidence="2" id="KW-1185">Reference proteome</keyword>
<accession>A0ABR7XXL9</accession>
<dbReference type="SUPFAM" id="SSF49373">
    <property type="entry name" value="Invasin/intimin cell-adhesion fragments"/>
    <property type="match status" value="1"/>
</dbReference>
<evidence type="ECO:0008006" key="3">
    <source>
        <dbReference type="Google" id="ProtNLM"/>
    </source>
</evidence>
<sequence>MKNRLLTLFVTMATLIGCGKNEDGPLTINQTEVKLRYDGDFTFSTNNTNNVEWSSSDEFVGIIGSDGKFEARHIGETTITGKIRGQSITAKVIVEPTVIGVIEPYIQFGKRKSDVKNFEKRQLGNEASTVLFYTETSTYTWGARYLFEDNLFTSASLLWNDSRIEEGAAFYAERYQLIGRSNNIYYYTDKTNSVVISVTSDYSLGFTATYSKNTTTN</sequence>
<proteinExistence type="predicted"/>